<evidence type="ECO:0000313" key="3">
    <source>
        <dbReference type="Proteomes" id="UP000594342"/>
    </source>
</evidence>
<feature type="compositionally biased region" description="Basic and acidic residues" evidence="1">
    <location>
        <begin position="118"/>
        <end position="133"/>
    </location>
</feature>
<organism evidence="2 3">
    <name type="scientific">Yasminevirus sp. GU-2018</name>
    <dbReference type="NCBI Taxonomy" id="2420051"/>
    <lineage>
        <taxon>Viruses</taxon>
        <taxon>Varidnaviria</taxon>
        <taxon>Bamfordvirae</taxon>
        <taxon>Nucleocytoviricota</taxon>
        <taxon>Megaviricetes</taxon>
        <taxon>Imitervirales</taxon>
        <taxon>Mimiviridae</taxon>
        <taxon>Klosneuvirinae</taxon>
        <taxon>Yasminevirus</taxon>
        <taxon>Yasminevirus saudimassiliense</taxon>
    </lineage>
</organism>
<comment type="caution">
    <text evidence="2">The sequence shown here is derived from an EMBL/GenBank/DDBJ whole genome shotgun (WGS) entry which is preliminary data.</text>
</comment>
<dbReference type="Proteomes" id="UP000594342">
    <property type="component" value="Unassembled WGS sequence"/>
</dbReference>
<dbReference type="EMBL" id="UPSH01000001">
    <property type="protein sequence ID" value="VBB17605.1"/>
    <property type="molecule type" value="Genomic_DNA"/>
</dbReference>
<feature type="compositionally biased region" description="Acidic residues" evidence="1">
    <location>
        <begin position="83"/>
        <end position="93"/>
    </location>
</feature>
<feature type="region of interest" description="Disordered" evidence="1">
    <location>
        <begin position="160"/>
        <end position="246"/>
    </location>
</feature>
<feature type="compositionally biased region" description="Basic and acidic residues" evidence="1">
    <location>
        <begin position="169"/>
        <end position="187"/>
    </location>
</feature>
<gene>
    <name evidence="2" type="ORF">YASMINEVIRUS_68</name>
</gene>
<evidence type="ECO:0000313" key="2">
    <source>
        <dbReference type="EMBL" id="VBB17605.1"/>
    </source>
</evidence>
<feature type="compositionally biased region" description="Basic and acidic residues" evidence="1">
    <location>
        <begin position="99"/>
        <end position="109"/>
    </location>
</feature>
<evidence type="ECO:0000256" key="1">
    <source>
        <dbReference type="SAM" id="MobiDB-lite"/>
    </source>
</evidence>
<feature type="compositionally biased region" description="Low complexity" evidence="1">
    <location>
        <begin position="216"/>
        <end position="232"/>
    </location>
</feature>
<keyword evidence="3" id="KW-1185">Reference proteome</keyword>
<sequence>MELYGLRSGKLSVEAIIQRLDQVLNDQDNTQSHDDYQDESVHTPRTLSIPTHAHIQKPLNESEIFSDDSSDNSSDGSDHDLYDTNDDSGDECDSTLLPKKVDSNEEDQKSVQNLSNDDSQKQTQDKEQERESYQDIINRLRAVVSKRNLTHEEARLLSSAIRESITGKPRTDNSPDKSPEGSQKNEDSSTVISTRTDQEQIPQISPNSDDLKETVDASSSTSTVSVKTQSVSPQTPVSAEPVSQVTQTTQNTTQLIITQTPTVPITGTGMRVDLNQARAFASDEMYDQRVRLKKMIDAIKTGGTGIPKELLLDQVVELYSSLFQTLAYDDYTIRKLLTALYFGTDELTEFCKKLNISQADVLARVRQSKSLKSVTHVIDIFEKFITSYTGGIYAEIKVDRTAEKMYKSLDVYDPSKGVLMIKNKHIDPCATTYADSNASLYGYRQHRVRAHDFGKQLDYNRACKCLSCLTIGVVNSSFVEDMKILMTDDPFKNILRFEKYLFTVMNSGVLKDQFERSDYFIESPLEAVSYIDHVKTKVLTCSKQTCFEYFSEFAKKKIRNVTSKLTSDYKVIPHIVSRDSLTDISEGERAEYLSEMDLDVAISGKFSRFVERTRGGSPDNNGVSLNTLWMLSQGDRMFKGLLNNMTEMLGMSTHLPLEWCTVDTYPTLKRDDLSTHDPANFNLTANHNTFVNFMHTSIMWRLSAYLSTKGYIKFNTTHEDIVDPTNTKSLIREFYNSHNAHHSKNRDLITTAINIRNPYGTLNHEFIELVMDQYKVPDPIKNYILNFYSNLKVRVLVNGEYTDYFQMERGLLHGDDMSNIVFIMCITFINNILADKFRKNKPADVPDMFGTFGNSVFFHTSDVATTRSVIESFIRLNYHLKTGFDMSFEKSYTLATGPVSSDLKKGVEIVIGKVKKIVRALDDDEIARYSESYVSVFEENEIVSLETLNHEIIEDFKFAESEMVKKGLLAQSKAKNRNSKTKTCINVVDMSDLPPLCSADDNLSRNDRLGNIEQLRRIGREQLRRIGRAGMQLLHDEESYSDEDDDDILSLYRNRCRPTKKVTVSTFDERRKTVQKIYTAILEKIEWRLSRSIMTVDKMNDLIVRLDTIAKHYSERWDVSYTQTTAQKTRFLSVKNTVLTILHKDNPRFVDAINKKVAELYNRSGLVVNRLGLIQDTVYYR</sequence>
<name>A0A5K0U724_9VIRU</name>
<protein>
    <submittedName>
        <fullName evidence="2">Uncharacterized protein</fullName>
    </submittedName>
</protein>
<feature type="region of interest" description="Disordered" evidence="1">
    <location>
        <begin position="63"/>
        <end position="133"/>
    </location>
</feature>
<reference evidence="2 3" key="1">
    <citation type="submission" date="2018-10" db="EMBL/GenBank/DDBJ databases">
        <authorList>
            <consortium name="IHU Genomes"/>
        </authorList>
    </citation>
    <scope>NUCLEOTIDE SEQUENCE [LARGE SCALE GENOMIC DNA]</scope>
    <source>
        <strain evidence="2 3">A1</strain>
    </source>
</reference>
<proteinExistence type="predicted"/>
<accession>A0A5K0U724</accession>
<feature type="compositionally biased region" description="Polar residues" evidence="1">
    <location>
        <begin position="188"/>
        <end position="208"/>
    </location>
</feature>
<dbReference type="PANTHER" id="PTHR31635:SF196">
    <property type="entry name" value="REVERSE TRANSCRIPTASE DOMAIN-CONTAINING PROTEIN-RELATED"/>
    <property type="match status" value="1"/>
</dbReference>
<dbReference type="PANTHER" id="PTHR31635">
    <property type="entry name" value="REVERSE TRANSCRIPTASE DOMAIN-CONTAINING PROTEIN-RELATED"/>
    <property type="match status" value="1"/>
</dbReference>